<evidence type="ECO:0000313" key="2">
    <source>
        <dbReference type="EMBL" id="RWR99139.1"/>
    </source>
</evidence>
<reference evidence="2" key="2">
    <citation type="submission" date="2018-11" db="EMBL/GenBank/DDBJ databases">
        <title>Trombidioid mite genomics.</title>
        <authorList>
            <person name="Dong X."/>
        </authorList>
    </citation>
    <scope>NUCLEOTIDE SEQUENCE</scope>
    <source>
        <strain evidence="2">UoL-WK</strain>
    </source>
</reference>
<proteinExistence type="predicted"/>
<keyword evidence="4" id="KW-1185">Reference proteome</keyword>
<evidence type="ECO:0000313" key="3">
    <source>
        <dbReference type="EMBL" id="RWR99469.1"/>
    </source>
</evidence>
<reference evidence="2 4" key="1">
    <citation type="journal article" date="2018" name="Gigascience">
        <title>Genomes of trombidid mites reveal novel predicted allergens and laterally-transferred genes associated with secondary metabolism.</title>
        <authorList>
            <person name="Dong X."/>
            <person name="Chaisiri K."/>
            <person name="Xia D."/>
            <person name="Armstrong S.D."/>
            <person name="Fang Y."/>
            <person name="Donnelly M.J."/>
            <person name="Kadowaki T."/>
            <person name="McGarry J.W."/>
            <person name="Darby A.C."/>
            <person name="Makepeace B.L."/>
        </authorList>
    </citation>
    <scope>NUCLEOTIDE SEQUENCE [LARGE SCALE GENOMIC DNA]</scope>
    <source>
        <strain evidence="2">UoL-WK</strain>
    </source>
</reference>
<gene>
    <name evidence="3" type="ORF">B4U79_00660</name>
    <name evidence="2" type="ORF">B4U79_02662</name>
    <name evidence="1" type="ORF">B4U79_06254</name>
</gene>
<evidence type="ECO:0000313" key="4">
    <source>
        <dbReference type="Proteomes" id="UP000285301"/>
    </source>
</evidence>
<dbReference type="EMBL" id="NCKU01016744">
    <property type="protein sequence ID" value="RWR99139.1"/>
    <property type="molecule type" value="Genomic_DNA"/>
</dbReference>
<organism evidence="2 4">
    <name type="scientific">Dinothrombium tinctorium</name>
    <dbReference type="NCBI Taxonomy" id="1965070"/>
    <lineage>
        <taxon>Eukaryota</taxon>
        <taxon>Metazoa</taxon>
        <taxon>Ecdysozoa</taxon>
        <taxon>Arthropoda</taxon>
        <taxon>Chelicerata</taxon>
        <taxon>Arachnida</taxon>
        <taxon>Acari</taxon>
        <taxon>Acariformes</taxon>
        <taxon>Trombidiformes</taxon>
        <taxon>Prostigmata</taxon>
        <taxon>Anystina</taxon>
        <taxon>Parasitengona</taxon>
        <taxon>Trombidioidea</taxon>
        <taxon>Trombidiidae</taxon>
        <taxon>Dinothrombium</taxon>
    </lineage>
</organism>
<comment type="caution">
    <text evidence="2">The sequence shown here is derived from an EMBL/GenBank/DDBJ whole genome shotgun (WGS) entry which is preliminary data.</text>
</comment>
<evidence type="ECO:0000313" key="1">
    <source>
        <dbReference type="EMBL" id="RWR98813.1"/>
    </source>
</evidence>
<name>A0A3S3NPD4_9ACAR</name>
<dbReference type="AlphaFoldDB" id="A0A3S3NPD4"/>
<dbReference type="EMBL" id="NCKU01015038">
    <property type="protein sequence ID" value="RWR99469.1"/>
    <property type="molecule type" value="Genomic_DNA"/>
</dbReference>
<dbReference type="EMBL" id="NCKU01018716">
    <property type="protein sequence ID" value="RWR98813.1"/>
    <property type="molecule type" value="Genomic_DNA"/>
</dbReference>
<accession>A0A3S3NPD4</accession>
<sequence>MVQIDVGSCALIWRPLRTVFAFQFNSTIFAYY</sequence>
<protein>
    <submittedName>
        <fullName evidence="2">Uncharacterized protein</fullName>
    </submittedName>
</protein>
<dbReference type="Proteomes" id="UP000285301">
    <property type="component" value="Unassembled WGS sequence"/>
</dbReference>